<evidence type="ECO:0000313" key="1">
    <source>
        <dbReference type="EMBL" id="GMR58215.1"/>
    </source>
</evidence>
<proteinExistence type="predicted"/>
<evidence type="ECO:0000313" key="2">
    <source>
        <dbReference type="Proteomes" id="UP001328107"/>
    </source>
</evidence>
<dbReference type="EMBL" id="BTRK01000006">
    <property type="protein sequence ID" value="GMR58215.1"/>
    <property type="molecule type" value="Genomic_DNA"/>
</dbReference>
<accession>A0AAN5IBL8</accession>
<comment type="caution">
    <text evidence="1">The sequence shown here is derived from an EMBL/GenBank/DDBJ whole genome shotgun (WGS) entry which is preliminary data.</text>
</comment>
<feature type="non-terminal residue" evidence="1">
    <location>
        <position position="130"/>
    </location>
</feature>
<name>A0AAN5IBL8_9BILA</name>
<keyword evidence="2" id="KW-1185">Reference proteome</keyword>
<organism evidence="1 2">
    <name type="scientific">Pristionchus mayeri</name>
    <dbReference type="NCBI Taxonomy" id="1317129"/>
    <lineage>
        <taxon>Eukaryota</taxon>
        <taxon>Metazoa</taxon>
        <taxon>Ecdysozoa</taxon>
        <taxon>Nematoda</taxon>
        <taxon>Chromadorea</taxon>
        <taxon>Rhabditida</taxon>
        <taxon>Rhabditina</taxon>
        <taxon>Diplogasteromorpha</taxon>
        <taxon>Diplogasteroidea</taxon>
        <taxon>Neodiplogasteridae</taxon>
        <taxon>Pristionchus</taxon>
    </lineage>
</organism>
<dbReference type="Proteomes" id="UP001328107">
    <property type="component" value="Unassembled WGS sequence"/>
</dbReference>
<dbReference type="AlphaFoldDB" id="A0AAN5IBL8"/>
<gene>
    <name evidence="1" type="ORF">PMAYCL1PPCAC_28410</name>
</gene>
<protein>
    <submittedName>
        <fullName evidence="1">Uncharacterized protein</fullName>
    </submittedName>
</protein>
<sequence length="130" mass="14283">MGIRELVGPSMETRRRHAHVVQTHLLLCPPGLRLEEDGVSIGALRAGVVLCLRERRVVHDVSHDLRQLADFVHELVHVDALVIGHLLVLAVSARVEQLATVLVLARVQHVVAERAELDADEAGASSHRDL</sequence>
<reference evidence="2" key="1">
    <citation type="submission" date="2022-10" db="EMBL/GenBank/DDBJ databases">
        <title>Genome assembly of Pristionchus species.</title>
        <authorList>
            <person name="Yoshida K."/>
            <person name="Sommer R.J."/>
        </authorList>
    </citation>
    <scope>NUCLEOTIDE SEQUENCE [LARGE SCALE GENOMIC DNA]</scope>
    <source>
        <strain evidence="2">RS5460</strain>
    </source>
</reference>